<feature type="transmembrane region" description="Helical" evidence="2">
    <location>
        <begin position="51"/>
        <end position="79"/>
    </location>
</feature>
<accession>A0A6A4SRP1</accession>
<evidence type="ECO:0000256" key="1">
    <source>
        <dbReference type="SAM" id="MobiDB-lite"/>
    </source>
</evidence>
<keyword evidence="2" id="KW-0472">Membrane</keyword>
<evidence type="ECO:0008006" key="5">
    <source>
        <dbReference type="Google" id="ProtNLM"/>
    </source>
</evidence>
<organism evidence="3 4">
    <name type="scientific">Scophthalmus maximus</name>
    <name type="common">Turbot</name>
    <name type="synonym">Psetta maxima</name>
    <dbReference type="NCBI Taxonomy" id="52904"/>
    <lineage>
        <taxon>Eukaryota</taxon>
        <taxon>Metazoa</taxon>
        <taxon>Chordata</taxon>
        <taxon>Craniata</taxon>
        <taxon>Vertebrata</taxon>
        <taxon>Euteleostomi</taxon>
        <taxon>Actinopterygii</taxon>
        <taxon>Neopterygii</taxon>
        <taxon>Teleostei</taxon>
        <taxon>Neoteleostei</taxon>
        <taxon>Acanthomorphata</taxon>
        <taxon>Carangaria</taxon>
        <taxon>Pleuronectiformes</taxon>
        <taxon>Pleuronectoidei</taxon>
        <taxon>Scophthalmidae</taxon>
        <taxon>Scophthalmus</taxon>
    </lineage>
</organism>
<reference evidence="3 4" key="1">
    <citation type="submission" date="2019-06" db="EMBL/GenBank/DDBJ databases">
        <title>Draft genomes of female and male turbot (Scophthalmus maximus).</title>
        <authorList>
            <person name="Xu H."/>
            <person name="Xu X.-W."/>
            <person name="Shao C."/>
            <person name="Chen S."/>
        </authorList>
    </citation>
    <scope>NUCLEOTIDE SEQUENCE [LARGE SCALE GENOMIC DNA]</scope>
    <source>
        <strain evidence="3">Ysfricsl-2016a</strain>
        <tissue evidence="3">Blood</tissue>
    </source>
</reference>
<keyword evidence="2" id="KW-1133">Transmembrane helix</keyword>
<feature type="transmembrane region" description="Helical" evidence="2">
    <location>
        <begin position="269"/>
        <end position="288"/>
    </location>
</feature>
<sequence length="485" mass="53779">MWRERRRDARRGCGTSALSLRMIVYFDFAGLNQSDVHGTGGQEVDVCSQQQILSTAMVGVVEGAALLCACKLACSLLFLPSLTTSYSPVSFCCCCLLIFTDFLVTVFLSLLCVFESWVTAQTLLGDVIALRFLLFLSHTYGTVLLLTTPLIAVETLTRLLLPPSVVPHRAASQSADDDGQHCYTREEEEEEEEEEEDSSNPDKDKDKVSSHVVGYLCCLSVWVVVALDVRWRWKLQEEWAAACLHKTNSFIRCLPNLFSPVPSAVNPCWGMAFLSLLLVLLTTSTGLLRRRRSAARTEGKPRTKRGLNNNGDSCRQDLAPARSAPSTPVNRGMSVSESAQRVDPEKTESSCTVHRTYPWNIVQMWARHHGDFVLISPGCLSAERGGRERDGTKRGTPLTLITAGHEGSQRRGQFGRLQWGFPCLWLDVMIGSVSVLAIFVLPLNLSVNILLIRTIEILLELFVRSVLSYAANKSDTSDSYHDTLV</sequence>
<protein>
    <recommendedName>
        <fullName evidence="5">Transmembrane protein</fullName>
    </recommendedName>
</protein>
<feature type="compositionally biased region" description="Acidic residues" evidence="1">
    <location>
        <begin position="186"/>
        <end position="199"/>
    </location>
</feature>
<feature type="region of interest" description="Disordered" evidence="1">
    <location>
        <begin position="169"/>
        <end position="207"/>
    </location>
</feature>
<dbReference type="EMBL" id="VEVO01000011">
    <property type="protein sequence ID" value="KAF0034788.1"/>
    <property type="molecule type" value="Genomic_DNA"/>
</dbReference>
<proteinExistence type="predicted"/>
<dbReference type="Proteomes" id="UP000438429">
    <property type="component" value="Unassembled WGS sequence"/>
</dbReference>
<evidence type="ECO:0000313" key="4">
    <source>
        <dbReference type="Proteomes" id="UP000438429"/>
    </source>
</evidence>
<feature type="transmembrane region" description="Helical" evidence="2">
    <location>
        <begin position="91"/>
        <end position="117"/>
    </location>
</feature>
<evidence type="ECO:0000313" key="3">
    <source>
        <dbReference type="EMBL" id="KAF0034788.1"/>
    </source>
</evidence>
<comment type="caution">
    <text evidence="3">The sequence shown here is derived from an EMBL/GenBank/DDBJ whole genome shotgun (WGS) entry which is preliminary data.</text>
</comment>
<feature type="transmembrane region" description="Helical" evidence="2">
    <location>
        <begin position="129"/>
        <end position="153"/>
    </location>
</feature>
<feature type="compositionally biased region" description="Polar residues" evidence="1">
    <location>
        <begin position="324"/>
        <end position="339"/>
    </location>
</feature>
<dbReference type="AlphaFoldDB" id="A0A6A4SRP1"/>
<feature type="transmembrane region" description="Helical" evidence="2">
    <location>
        <begin position="419"/>
        <end position="441"/>
    </location>
</feature>
<gene>
    <name evidence="3" type="ORF">F2P81_012546</name>
</gene>
<name>A0A6A4SRP1_SCOMX</name>
<evidence type="ECO:0000256" key="2">
    <source>
        <dbReference type="SAM" id="Phobius"/>
    </source>
</evidence>
<keyword evidence="2" id="KW-0812">Transmembrane</keyword>
<feature type="region of interest" description="Disordered" evidence="1">
    <location>
        <begin position="291"/>
        <end position="347"/>
    </location>
</feature>